<organism evidence="2 3">
    <name type="scientific">Lentzea indica</name>
    <dbReference type="NCBI Taxonomy" id="2604800"/>
    <lineage>
        <taxon>Bacteria</taxon>
        <taxon>Bacillati</taxon>
        <taxon>Actinomycetota</taxon>
        <taxon>Actinomycetes</taxon>
        <taxon>Pseudonocardiales</taxon>
        <taxon>Pseudonocardiaceae</taxon>
        <taxon>Lentzea</taxon>
    </lineage>
</organism>
<feature type="transmembrane region" description="Helical" evidence="1">
    <location>
        <begin position="165"/>
        <end position="185"/>
    </location>
</feature>
<keyword evidence="1" id="KW-1133">Transmembrane helix</keyword>
<name>A0ABX1FEF2_9PSEU</name>
<keyword evidence="1" id="KW-0812">Transmembrane</keyword>
<feature type="transmembrane region" description="Helical" evidence="1">
    <location>
        <begin position="69"/>
        <end position="94"/>
    </location>
</feature>
<evidence type="ECO:0000313" key="2">
    <source>
        <dbReference type="EMBL" id="NKE57155.1"/>
    </source>
</evidence>
<feature type="transmembrane region" description="Helical" evidence="1">
    <location>
        <begin position="190"/>
        <end position="209"/>
    </location>
</feature>
<dbReference type="RefSeq" id="WP_167972584.1">
    <property type="nucleotide sequence ID" value="NZ_VSRL01000027.1"/>
</dbReference>
<dbReference type="EMBL" id="VSRL01000027">
    <property type="protein sequence ID" value="NKE57155.1"/>
    <property type="molecule type" value="Genomic_DNA"/>
</dbReference>
<feature type="transmembrane region" description="Helical" evidence="1">
    <location>
        <begin position="115"/>
        <end position="138"/>
    </location>
</feature>
<protein>
    <submittedName>
        <fullName evidence="2">ABC transporter permease</fullName>
    </submittedName>
</protein>
<dbReference type="Proteomes" id="UP001515943">
    <property type="component" value="Unassembled WGS sequence"/>
</dbReference>
<reference evidence="2 3" key="1">
    <citation type="submission" date="2019-08" db="EMBL/GenBank/DDBJ databases">
        <title>Lentzea from Indian Himalayas.</title>
        <authorList>
            <person name="Mandal S."/>
            <person name="Mallick Gupta A."/>
            <person name="Maiti P.K."/>
            <person name="Sarkar J."/>
            <person name="Mandal S."/>
        </authorList>
    </citation>
    <scope>NUCLEOTIDE SEQUENCE [LARGE SCALE GENOMIC DNA]</scope>
    <source>
        <strain evidence="2 3">PSKA42</strain>
    </source>
</reference>
<sequence>MIWTVWRQQRPVFITLATGLVVAAAAILLLRAGMVADLHAGNIVDCVRRSMESCRGEAARDFQKTWYDLIHIAQVVVIVVPALIGVFIGAPLFAREFEQGTHVLAFTQSVSRTRWMATKFLVAAFPALLFVAVLQLLVRSWVNAAGELGPLAGGPYYFTTFEAQGVSPIAYTLFAYTLGVFVGALFKRTLVAITLTLGVFVAVRGALALRREDVVEPIRVLSNDLTDPYAAVERGQVVVGTGFLDAKGAVVADPSAAKTKCVPNAPIEVSVEDRTACWQQNGLARSFRDVLPIDQATTVHLLEASIFAGLAVLFVLGSVWAVRRQV</sequence>
<feature type="transmembrane region" description="Helical" evidence="1">
    <location>
        <begin position="304"/>
        <end position="322"/>
    </location>
</feature>
<evidence type="ECO:0000256" key="1">
    <source>
        <dbReference type="SAM" id="Phobius"/>
    </source>
</evidence>
<proteinExistence type="predicted"/>
<keyword evidence="3" id="KW-1185">Reference proteome</keyword>
<feature type="transmembrane region" description="Helical" evidence="1">
    <location>
        <begin position="12"/>
        <end position="30"/>
    </location>
</feature>
<evidence type="ECO:0000313" key="3">
    <source>
        <dbReference type="Proteomes" id="UP001515943"/>
    </source>
</evidence>
<gene>
    <name evidence="2" type="ORF">FXN61_10045</name>
</gene>
<keyword evidence="1" id="KW-0472">Membrane</keyword>
<comment type="caution">
    <text evidence="2">The sequence shown here is derived from an EMBL/GenBank/DDBJ whole genome shotgun (WGS) entry which is preliminary data.</text>
</comment>
<accession>A0ABX1FEF2</accession>